<reference evidence="3" key="1">
    <citation type="submission" date="2016-10" db="EMBL/GenBank/DDBJ databases">
        <authorList>
            <person name="Varghese N."/>
            <person name="Submissions S."/>
        </authorList>
    </citation>
    <scope>NUCLEOTIDE SEQUENCE [LARGE SCALE GENOMIC DNA]</scope>
    <source>
        <strain evidence="3">DSM 44526</strain>
    </source>
</reference>
<keyword evidence="3" id="KW-1185">Reference proteome</keyword>
<evidence type="ECO:0000313" key="2">
    <source>
        <dbReference type="EMBL" id="SDG35707.1"/>
    </source>
</evidence>
<evidence type="ECO:0000256" key="1">
    <source>
        <dbReference type="SAM" id="MobiDB-lite"/>
    </source>
</evidence>
<dbReference type="Proteomes" id="UP000198863">
    <property type="component" value="Unassembled WGS sequence"/>
</dbReference>
<evidence type="ECO:0000313" key="3">
    <source>
        <dbReference type="Proteomes" id="UP000198863"/>
    </source>
</evidence>
<protein>
    <submittedName>
        <fullName evidence="2">Uncharacterized protein</fullName>
    </submittedName>
</protein>
<gene>
    <name evidence="2" type="ORF">SAMN05660324_2512</name>
</gene>
<proteinExistence type="predicted"/>
<dbReference type="AlphaFoldDB" id="A0A1G7TK49"/>
<sequence length="415" mass="44006">MTSDIQLISDGDGLAIIGEPSAIRRFVADEGLSARELELSRLGGVLSAGGALVQAGATLAENSGRWVKLTPESAQLVKKYGLMNSKTPGVSHAMIGQPGSITNWLQIDGGVGALASNPALLTGAAGIMTQLAMQQAMDEITDYLAKIDAKLDDVLRAQEDAVYADLIGVGLDIDEAMVLRKQAGRVNEVTWSKVQHSSSTIARTQAYALRQLEAMAEKAERTSKIADLADTTKVAATKAEEWLGVLARTVQLQDAIAVLEIDRVLEAAPDDFDGHRIGLKVVRQQRVEGIAKVTSHLLTRMAEAARAANAKVLLNPMQSPAIVQSSGKVATAIADFHQPLAIETDRELLAARAWTEAATEFRGRVLETGADGLTASRRVGVETFDRAKSVTGRISSGIGGLRRRGQDSPPDATGD</sequence>
<dbReference type="RefSeq" id="WP_091062860.1">
    <property type="nucleotide sequence ID" value="NZ_FNCF01000003.1"/>
</dbReference>
<feature type="region of interest" description="Disordered" evidence="1">
    <location>
        <begin position="395"/>
        <end position="415"/>
    </location>
</feature>
<name>A0A1G7TK49_9ACTN</name>
<dbReference type="OrthoDB" id="4391631at2"/>
<accession>A0A1G7TK49</accession>
<dbReference type="EMBL" id="FNCF01000003">
    <property type="protein sequence ID" value="SDG35707.1"/>
    <property type="molecule type" value="Genomic_DNA"/>
</dbReference>
<organism evidence="2 3">
    <name type="scientific">Klenkia brasiliensis</name>
    <dbReference type="NCBI Taxonomy" id="333142"/>
    <lineage>
        <taxon>Bacteria</taxon>
        <taxon>Bacillati</taxon>
        <taxon>Actinomycetota</taxon>
        <taxon>Actinomycetes</taxon>
        <taxon>Geodermatophilales</taxon>
        <taxon>Geodermatophilaceae</taxon>
        <taxon>Klenkia</taxon>
    </lineage>
</organism>